<dbReference type="GO" id="GO:0003824">
    <property type="term" value="F:catalytic activity"/>
    <property type="evidence" value="ECO:0007669"/>
    <property type="project" value="InterPro"/>
</dbReference>
<dbReference type="InterPro" id="IPR001242">
    <property type="entry name" value="Condensation_dom"/>
</dbReference>
<dbReference type="GO" id="GO:0008610">
    <property type="term" value="P:lipid biosynthetic process"/>
    <property type="evidence" value="ECO:0007669"/>
    <property type="project" value="UniProtKB-ARBA"/>
</dbReference>
<dbReference type="SUPFAM" id="SSF52777">
    <property type="entry name" value="CoA-dependent acyltransferases"/>
    <property type="match status" value="4"/>
</dbReference>
<organism evidence="5 6">
    <name type="scientific">Actinophytocola xinjiangensis</name>
    <dbReference type="NCBI Taxonomy" id="485602"/>
    <lineage>
        <taxon>Bacteria</taxon>
        <taxon>Bacillati</taxon>
        <taxon>Actinomycetota</taxon>
        <taxon>Actinomycetes</taxon>
        <taxon>Pseudonocardiales</taxon>
        <taxon>Pseudonocardiaceae</taxon>
    </lineage>
</organism>
<dbReference type="EMBL" id="MSIF01000006">
    <property type="protein sequence ID" value="OLF10533.1"/>
    <property type="molecule type" value="Genomic_DNA"/>
</dbReference>
<dbReference type="Gene3D" id="1.10.1200.10">
    <property type="entry name" value="ACP-like"/>
    <property type="match status" value="1"/>
</dbReference>
<reference evidence="5 6" key="1">
    <citation type="submission" date="2016-12" db="EMBL/GenBank/DDBJ databases">
        <title>The draft genome sequence of Actinophytocola xinjiangensis.</title>
        <authorList>
            <person name="Wang W."/>
            <person name="Yuan L."/>
        </authorList>
    </citation>
    <scope>NUCLEOTIDE SEQUENCE [LARGE SCALE GENOMIC DNA]</scope>
    <source>
        <strain evidence="5 6">CGMCC 4.4663</strain>
    </source>
</reference>
<dbReference type="GO" id="GO:0005737">
    <property type="term" value="C:cytoplasm"/>
    <property type="evidence" value="ECO:0007669"/>
    <property type="project" value="TreeGrafter"/>
</dbReference>
<evidence type="ECO:0000259" key="4">
    <source>
        <dbReference type="PROSITE" id="PS50075"/>
    </source>
</evidence>
<name>A0A7Z1AYF3_9PSEU</name>
<keyword evidence="3" id="KW-0597">Phosphoprotein</keyword>
<dbReference type="Gene3D" id="3.30.300.30">
    <property type="match status" value="1"/>
</dbReference>
<dbReference type="PROSITE" id="PS50075">
    <property type="entry name" value="CARRIER"/>
    <property type="match status" value="1"/>
</dbReference>
<dbReference type="Gene3D" id="3.30.559.30">
    <property type="entry name" value="Nonribosomal peptide synthetase, condensation domain"/>
    <property type="match status" value="2"/>
</dbReference>
<dbReference type="GO" id="GO:0031177">
    <property type="term" value="F:phosphopantetheine binding"/>
    <property type="evidence" value="ECO:0007669"/>
    <property type="project" value="TreeGrafter"/>
</dbReference>
<dbReference type="GO" id="GO:0043041">
    <property type="term" value="P:amino acid activation for nonribosomal peptide biosynthetic process"/>
    <property type="evidence" value="ECO:0007669"/>
    <property type="project" value="TreeGrafter"/>
</dbReference>
<dbReference type="PANTHER" id="PTHR45527">
    <property type="entry name" value="NONRIBOSOMAL PEPTIDE SYNTHETASE"/>
    <property type="match status" value="1"/>
</dbReference>
<dbReference type="InterPro" id="IPR042099">
    <property type="entry name" value="ANL_N_sf"/>
</dbReference>
<dbReference type="InterPro" id="IPR009081">
    <property type="entry name" value="PP-bd_ACP"/>
</dbReference>
<feature type="domain" description="Carrier" evidence="4">
    <location>
        <begin position="948"/>
        <end position="1024"/>
    </location>
</feature>
<dbReference type="Pfam" id="PF00501">
    <property type="entry name" value="AMP-binding"/>
    <property type="match status" value="1"/>
</dbReference>
<dbReference type="FunFam" id="1.10.1200.10:FF:000016">
    <property type="entry name" value="Non-ribosomal peptide synthase"/>
    <property type="match status" value="1"/>
</dbReference>
<dbReference type="RefSeq" id="WP_075133522.1">
    <property type="nucleotide sequence ID" value="NZ_MSIF01000006.1"/>
</dbReference>
<dbReference type="InterPro" id="IPR000873">
    <property type="entry name" value="AMP-dep_synth/lig_dom"/>
</dbReference>
<accession>A0A7Z1AYF3</accession>
<proteinExistence type="predicted"/>
<dbReference type="OrthoDB" id="2472181at2"/>
<dbReference type="InterPro" id="IPR036736">
    <property type="entry name" value="ACP-like_sf"/>
</dbReference>
<evidence type="ECO:0000256" key="2">
    <source>
        <dbReference type="ARBA" id="ARBA00022450"/>
    </source>
</evidence>
<dbReference type="Gene3D" id="3.40.50.12780">
    <property type="entry name" value="N-terminal domain of ligase-like"/>
    <property type="match status" value="1"/>
</dbReference>
<comment type="caution">
    <text evidence="5">The sequence shown here is derived from an EMBL/GenBank/DDBJ whole genome shotgun (WGS) entry which is preliminary data.</text>
</comment>
<gene>
    <name evidence="5" type="ORF">BLA60_15230</name>
</gene>
<keyword evidence="2" id="KW-0596">Phosphopantetheine</keyword>
<dbReference type="InterPro" id="IPR023213">
    <property type="entry name" value="CAT-like_dom_sf"/>
</dbReference>
<dbReference type="CDD" id="cd19531">
    <property type="entry name" value="LCL_NRPS-like"/>
    <property type="match status" value="1"/>
</dbReference>
<evidence type="ECO:0000313" key="5">
    <source>
        <dbReference type="EMBL" id="OLF10533.1"/>
    </source>
</evidence>
<dbReference type="SUPFAM" id="SSF56801">
    <property type="entry name" value="Acetyl-CoA synthetase-like"/>
    <property type="match status" value="1"/>
</dbReference>
<evidence type="ECO:0000256" key="3">
    <source>
        <dbReference type="ARBA" id="ARBA00022553"/>
    </source>
</evidence>
<dbReference type="Proteomes" id="UP000185696">
    <property type="component" value="Unassembled WGS sequence"/>
</dbReference>
<keyword evidence="6" id="KW-1185">Reference proteome</keyword>
<dbReference type="PANTHER" id="PTHR45527:SF1">
    <property type="entry name" value="FATTY ACID SYNTHASE"/>
    <property type="match status" value="1"/>
</dbReference>
<protein>
    <recommendedName>
        <fullName evidence="4">Carrier domain-containing protein</fullName>
    </recommendedName>
</protein>
<dbReference type="Pfam" id="PF00550">
    <property type="entry name" value="PP-binding"/>
    <property type="match status" value="1"/>
</dbReference>
<sequence length="1470" mass="160406">MTDQAVVVDSSFAQHSIWLHHQLHPDQPTYNIPVVVRLRGPLRVDLVERALALLVERHEVLRSVFQLHEDDLVQVIQPPVPVTLSVTPVAPDTVSDIVRAEATAPFDLERGPLLRMRLLRLDQTEHIAVLVMHHIITDAVSSTVLLLELTAAYAALSAGQAPDLPELPIQYADFAAWQRNLLQGPALHSLSGYWSDRLAGAVPLELPTDRSPRQAATGRGGSHRFTLPSHLVDRLEQLARARRATLFMVLLAGLDLLLTRCTGQHDITVTTPVAGRTRPELEGLIGYFVNPVFLRVDTGGDPTFADLLDRVRTTCAEAFDHQELPFWLVVNILRRQANRGTDTLRRQVMLSLQNAGRAPLRAAGLVVEPMEVDTATAKADLLLDFEPGPDHYAGRIEYSTDLFDADTIAGLAHHLRLVLEAVAEDPRLPVSGVPLASAAERQEILARWRAGTGDPVEPGTPAFHTRWARERPDALAVVHGDEVTDYASLAERVADRTAQLRAHGLRRGSTAVLLLRPATELVVTLLAVIEAGGMFLVLDPAQPIARVREAVDAANPALVVGEPDDTRLADLGIPILGTHPAAPRPPDEVAQHSPDEVAQLRHTPVGAGRHVLVPTTRARLAGDAAATAQALRLRTKDRCLAAVHGPEVLSGDILAVLAAGATLVLAAADGAWSWADVAETGATHVLSARPMPPSHSPDGHPLVPTHLREVVLSSDPVLSAADTHWWRSWPGRLVRLHRFAGTGAVAVGPVDLDHDPASARRSSGRPSSGRRWYVLDRDLRPLPGGVVGELYEDEPGGAVALRHEPRLTAATLVPNPYGDRPGSRLHRTGDRVRYRADGSLELVGRVDRLLDLAWRRVDPEEVELALLALDGVAGCTVTPAAGTSRLVASVLPVPGTEVDVPAIHEELRRRLPPHLVPEIVVRDEETPAGGTLGNAGWVDRLVSEPYVAPRTPFEERIARIWTELLDVSVVGVHDNFFDLGGQSLAAVRVATRLREAFGVEVAVAGDLYADFTVAAVAKLVAERVAANLDTRRAGPVEPGHPLVVGPRESGRTRFRAAPAQDGVWARLTPEAPPPLVLSGVRVRGALDVERLERAFASVAARHETLRSTHREETGGELVQVISPDARIPFTVRGADPDDYPKIVREEVDRGFDLENEVPARIVVLRFAEDDHAVLVVLHHLIGDGQTVEILARDTWACYVGREAMLPELPVRFAEFARWHREVLEGPRGAEQIRYWVDRLAGATPGTIPSDLTPSTGSWSPAAMLETPIPPHTFHAVVRLAAHHRVTLYLVGLTALSAVLARATGDREICLRAPVSYRDDSRVQDLVADFSNDVVIRLDLSGEPTFADLLGQVEEVTASGFAHRELPPHLLEPHLPDPGLLSRLSGIQFTTEREMTPAFAVDDLSVSTYAPMFPYAYRPLRIRLRYGGDRPKCLWNYQQDLFSRERIERLATDFVDILAELTTDLSHRVVP</sequence>
<dbReference type="SUPFAM" id="SSF47336">
    <property type="entry name" value="ACP-like"/>
    <property type="match status" value="1"/>
</dbReference>
<comment type="cofactor">
    <cofactor evidence="1">
        <name>pantetheine 4'-phosphate</name>
        <dbReference type="ChEBI" id="CHEBI:47942"/>
    </cofactor>
</comment>
<dbReference type="Gene3D" id="3.30.559.10">
    <property type="entry name" value="Chloramphenicol acetyltransferase-like domain"/>
    <property type="match status" value="2"/>
</dbReference>
<evidence type="ECO:0000256" key="1">
    <source>
        <dbReference type="ARBA" id="ARBA00001957"/>
    </source>
</evidence>
<dbReference type="GO" id="GO:0044550">
    <property type="term" value="P:secondary metabolite biosynthetic process"/>
    <property type="evidence" value="ECO:0007669"/>
    <property type="project" value="TreeGrafter"/>
</dbReference>
<evidence type="ECO:0000313" key="6">
    <source>
        <dbReference type="Proteomes" id="UP000185696"/>
    </source>
</evidence>
<dbReference type="GO" id="GO:0072330">
    <property type="term" value="P:monocarboxylic acid biosynthetic process"/>
    <property type="evidence" value="ECO:0007669"/>
    <property type="project" value="UniProtKB-ARBA"/>
</dbReference>
<dbReference type="InterPro" id="IPR045851">
    <property type="entry name" value="AMP-bd_C_sf"/>
</dbReference>
<dbReference type="Pfam" id="PF00668">
    <property type="entry name" value="Condensation"/>
    <property type="match status" value="2"/>
</dbReference>